<proteinExistence type="predicted"/>
<name>A0AA38IG55_9CUCU</name>
<dbReference type="GO" id="GO:0003676">
    <property type="term" value="F:nucleic acid binding"/>
    <property type="evidence" value="ECO:0007669"/>
    <property type="project" value="InterPro"/>
</dbReference>
<feature type="domain" description="RNase H type-1" evidence="1">
    <location>
        <begin position="1"/>
        <end position="72"/>
    </location>
</feature>
<dbReference type="AlphaFoldDB" id="A0AA38IG55"/>
<accession>A0AA38IG55</accession>
<keyword evidence="3" id="KW-1185">Reference proteome</keyword>
<sequence>MSASKYCICTDSLASLSTLRNIYSTNPLIMQIFEVWTMLSNSGKTVRFIFVPSHTGISGNEEADRAAKEAAEEILLVPSPDAKSLFKQAVIQKWQTDWISTSTALQQIKPVVNCILPLPPDRRDQVVLTRLRLGHTRLTHGYLLNRTSPATCQQCGCRQTVQHLICDCPHWQTQRNHFQISPNLAEALGSTIPNMVNILLFLKHIQLFECI</sequence>
<dbReference type="EMBL" id="JALNTZ010000004">
    <property type="protein sequence ID" value="KAJ3653174.1"/>
    <property type="molecule type" value="Genomic_DNA"/>
</dbReference>
<dbReference type="Gene3D" id="3.30.420.10">
    <property type="entry name" value="Ribonuclease H-like superfamily/Ribonuclease H"/>
    <property type="match status" value="1"/>
</dbReference>
<protein>
    <recommendedName>
        <fullName evidence="1">RNase H type-1 domain-containing protein</fullName>
    </recommendedName>
</protein>
<evidence type="ECO:0000259" key="1">
    <source>
        <dbReference type="PROSITE" id="PS50879"/>
    </source>
</evidence>
<comment type="caution">
    <text evidence="2">The sequence shown here is derived from an EMBL/GenBank/DDBJ whole genome shotgun (WGS) entry which is preliminary data.</text>
</comment>
<dbReference type="PROSITE" id="PS50879">
    <property type="entry name" value="RNASE_H_1"/>
    <property type="match status" value="1"/>
</dbReference>
<dbReference type="SUPFAM" id="SSF53098">
    <property type="entry name" value="Ribonuclease H-like"/>
    <property type="match status" value="1"/>
</dbReference>
<dbReference type="Proteomes" id="UP001168821">
    <property type="component" value="Unassembled WGS sequence"/>
</dbReference>
<evidence type="ECO:0000313" key="2">
    <source>
        <dbReference type="EMBL" id="KAJ3653174.1"/>
    </source>
</evidence>
<gene>
    <name evidence="2" type="ORF">Zmor_012438</name>
</gene>
<dbReference type="InterPro" id="IPR002156">
    <property type="entry name" value="RNaseH_domain"/>
</dbReference>
<dbReference type="InterPro" id="IPR036397">
    <property type="entry name" value="RNaseH_sf"/>
</dbReference>
<organism evidence="2 3">
    <name type="scientific">Zophobas morio</name>
    <dbReference type="NCBI Taxonomy" id="2755281"/>
    <lineage>
        <taxon>Eukaryota</taxon>
        <taxon>Metazoa</taxon>
        <taxon>Ecdysozoa</taxon>
        <taxon>Arthropoda</taxon>
        <taxon>Hexapoda</taxon>
        <taxon>Insecta</taxon>
        <taxon>Pterygota</taxon>
        <taxon>Neoptera</taxon>
        <taxon>Endopterygota</taxon>
        <taxon>Coleoptera</taxon>
        <taxon>Polyphaga</taxon>
        <taxon>Cucujiformia</taxon>
        <taxon>Tenebrionidae</taxon>
        <taxon>Zophobas</taxon>
    </lineage>
</organism>
<dbReference type="CDD" id="cd09276">
    <property type="entry name" value="Rnase_HI_RT_non_LTR"/>
    <property type="match status" value="1"/>
</dbReference>
<dbReference type="GO" id="GO:0004523">
    <property type="term" value="F:RNA-DNA hybrid ribonuclease activity"/>
    <property type="evidence" value="ECO:0007669"/>
    <property type="project" value="InterPro"/>
</dbReference>
<evidence type="ECO:0000313" key="3">
    <source>
        <dbReference type="Proteomes" id="UP001168821"/>
    </source>
</evidence>
<reference evidence="2" key="1">
    <citation type="journal article" date="2023" name="G3 (Bethesda)">
        <title>Whole genome assemblies of Zophobas morio and Tenebrio molitor.</title>
        <authorList>
            <person name="Kaur S."/>
            <person name="Stinson S.A."/>
            <person name="diCenzo G.C."/>
        </authorList>
    </citation>
    <scope>NUCLEOTIDE SEQUENCE</scope>
    <source>
        <strain evidence="2">QUZm001</strain>
    </source>
</reference>
<dbReference type="Pfam" id="PF00075">
    <property type="entry name" value="RNase_H"/>
    <property type="match status" value="1"/>
</dbReference>
<dbReference type="InterPro" id="IPR012337">
    <property type="entry name" value="RNaseH-like_sf"/>
</dbReference>